<feature type="region of interest" description="Disordered" evidence="2">
    <location>
        <begin position="40"/>
        <end position="67"/>
    </location>
</feature>
<organism evidence="4 5">
    <name type="scientific">Candidula unifasciata</name>
    <dbReference type="NCBI Taxonomy" id="100452"/>
    <lineage>
        <taxon>Eukaryota</taxon>
        <taxon>Metazoa</taxon>
        <taxon>Spiralia</taxon>
        <taxon>Lophotrochozoa</taxon>
        <taxon>Mollusca</taxon>
        <taxon>Gastropoda</taxon>
        <taxon>Heterobranchia</taxon>
        <taxon>Euthyneura</taxon>
        <taxon>Panpulmonata</taxon>
        <taxon>Eupulmonata</taxon>
        <taxon>Stylommatophora</taxon>
        <taxon>Helicina</taxon>
        <taxon>Helicoidea</taxon>
        <taxon>Geomitridae</taxon>
        <taxon>Candidula</taxon>
    </lineage>
</organism>
<name>A0A8S3Z6Y0_9EUPU</name>
<dbReference type="Proteomes" id="UP000678393">
    <property type="component" value="Unassembled WGS sequence"/>
</dbReference>
<dbReference type="GO" id="GO:0005615">
    <property type="term" value="C:extracellular space"/>
    <property type="evidence" value="ECO:0007669"/>
    <property type="project" value="TreeGrafter"/>
</dbReference>
<feature type="compositionally biased region" description="Basic and acidic residues" evidence="2">
    <location>
        <begin position="56"/>
        <end position="67"/>
    </location>
</feature>
<gene>
    <name evidence="4" type="ORF">CUNI_LOCUS9516</name>
</gene>
<proteinExistence type="predicted"/>
<dbReference type="InterPro" id="IPR050373">
    <property type="entry name" value="Fibrinogen_C-term_domain"/>
</dbReference>
<evidence type="ECO:0000256" key="1">
    <source>
        <dbReference type="ARBA" id="ARBA00023157"/>
    </source>
</evidence>
<dbReference type="SUPFAM" id="SSF56496">
    <property type="entry name" value="Fibrinogen C-terminal domain-like"/>
    <property type="match status" value="1"/>
</dbReference>
<dbReference type="Pfam" id="PF00147">
    <property type="entry name" value="Fibrinogen_C"/>
    <property type="match status" value="1"/>
</dbReference>
<dbReference type="PROSITE" id="PS51406">
    <property type="entry name" value="FIBRINOGEN_C_2"/>
    <property type="match status" value="1"/>
</dbReference>
<sequence>GYTELRIDLVYQGKSYYAIYQVSIGDESSNYRLTLSGYSGDAGDSFSYNSGSDFSTPDRDNDKDARRNCAEISGGGGWWYNACTQANLNGKHGVKGSQGMIWEALNPDQPVTSYEMKLRNPDYEQLSDN</sequence>
<dbReference type="InterPro" id="IPR036056">
    <property type="entry name" value="Fibrinogen-like_C"/>
</dbReference>
<reference evidence="4" key="1">
    <citation type="submission" date="2021-04" db="EMBL/GenBank/DDBJ databases">
        <authorList>
            <consortium name="Molecular Ecology Group"/>
        </authorList>
    </citation>
    <scope>NUCLEOTIDE SEQUENCE</scope>
</reference>
<feature type="domain" description="Fibrinogen C-terminal" evidence="3">
    <location>
        <begin position="1"/>
        <end position="122"/>
    </location>
</feature>
<accession>A0A8S3Z6Y0</accession>
<protein>
    <recommendedName>
        <fullName evidence="3">Fibrinogen C-terminal domain-containing protein</fullName>
    </recommendedName>
</protein>
<dbReference type="EMBL" id="CAJHNH020001662">
    <property type="protein sequence ID" value="CAG5123958.1"/>
    <property type="molecule type" value="Genomic_DNA"/>
</dbReference>
<dbReference type="OrthoDB" id="6146709at2759"/>
<dbReference type="InterPro" id="IPR020837">
    <property type="entry name" value="Fibrinogen_CS"/>
</dbReference>
<evidence type="ECO:0000256" key="2">
    <source>
        <dbReference type="SAM" id="MobiDB-lite"/>
    </source>
</evidence>
<evidence type="ECO:0000313" key="4">
    <source>
        <dbReference type="EMBL" id="CAG5123958.1"/>
    </source>
</evidence>
<dbReference type="InterPro" id="IPR014716">
    <property type="entry name" value="Fibrinogen_a/b/g_C_1"/>
</dbReference>
<dbReference type="PROSITE" id="PS00514">
    <property type="entry name" value="FIBRINOGEN_C_1"/>
    <property type="match status" value="1"/>
</dbReference>
<keyword evidence="5" id="KW-1185">Reference proteome</keyword>
<feature type="non-terminal residue" evidence="4">
    <location>
        <position position="1"/>
    </location>
</feature>
<dbReference type="PANTHER" id="PTHR19143">
    <property type="entry name" value="FIBRINOGEN/TENASCIN/ANGIOPOEITIN"/>
    <property type="match status" value="1"/>
</dbReference>
<evidence type="ECO:0000259" key="3">
    <source>
        <dbReference type="PROSITE" id="PS51406"/>
    </source>
</evidence>
<keyword evidence="1" id="KW-1015">Disulfide bond</keyword>
<dbReference type="SMART" id="SM00186">
    <property type="entry name" value="FBG"/>
    <property type="match status" value="1"/>
</dbReference>
<comment type="caution">
    <text evidence="4">The sequence shown here is derived from an EMBL/GenBank/DDBJ whole genome shotgun (WGS) entry which is preliminary data.</text>
</comment>
<dbReference type="InterPro" id="IPR002181">
    <property type="entry name" value="Fibrinogen_a/b/g_C_dom"/>
</dbReference>
<feature type="compositionally biased region" description="Polar residues" evidence="2">
    <location>
        <begin position="46"/>
        <end position="55"/>
    </location>
</feature>
<dbReference type="AlphaFoldDB" id="A0A8S3Z6Y0"/>
<dbReference type="Gene3D" id="3.90.215.10">
    <property type="entry name" value="Gamma Fibrinogen, chain A, domain 1"/>
    <property type="match status" value="1"/>
</dbReference>
<evidence type="ECO:0000313" key="5">
    <source>
        <dbReference type="Proteomes" id="UP000678393"/>
    </source>
</evidence>